<keyword evidence="1" id="KW-0812">Transmembrane</keyword>
<keyword evidence="3" id="KW-1185">Reference proteome</keyword>
<dbReference type="GO" id="GO:0005975">
    <property type="term" value="P:carbohydrate metabolic process"/>
    <property type="evidence" value="ECO:0007669"/>
    <property type="project" value="InterPro"/>
</dbReference>
<comment type="subcellular location">
    <subcellularLocation>
        <location evidence="1">Golgi apparatus</location>
        <location evidence="1">Golgi stack membrane</location>
        <topology evidence="1">Single-pass type II membrane protein</topology>
    </subcellularLocation>
</comment>
<protein>
    <recommendedName>
        <fullName evidence="1">L-Fucosyltransferase</fullName>
        <ecNumber evidence="1">2.4.1.-</ecNumber>
    </recommendedName>
</protein>
<dbReference type="PANTHER" id="PTHR11927:SF9">
    <property type="entry name" value="L-FUCOSYLTRANSFERASE"/>
    <property type="match status" value="1"/>
</dbReference>
<dbReference type="AlphaFoldDB" id="A0A8J1TUD2"/>
<organism evidence="2 3">
    <name type="scientific">Owenia fusiformis</name>
    <name type="common">Polychaete worm</name>
    <dbReference type="NCBI Taxonomy" id="6347"/>
    <lineage>
        <taxon>Eukaryota</taxon>
        <taxon>Metazoa</taxon>
        <taxon>Spiralia</taxon>
        <taxon>Lophotrochozoa</taxon>
        <taxon>Annelida</taxon>
        <taxon>Polychaeta</taxon>
        <taxon>Sedentaria</taxon>
        <taxon>Canalipalpata</taxon>
        <taxon>Sabellida</taxon>
        <taxon>Oweniida</taxon>
        <taxon>Oweniidae</taxon>
        <taxon>Owenia</taxon>
    </lineage>
</organism>
<dbReference type="PANTHER" id="PTHR11927">
    <property type="entry name" value="GALACTOSIDE 2-L-FUCOSYLTRANSFERASE"/>
    <property type="match status" value="1"/>
</dbReference>
<name>A0A8J1TUD2_OWEFU</name>
<dbReference type="EC" id="2.4.1.-" evidence="1"/>
<keyword evidence="1" id="KW-0325">Glycoprotein</keyword>
<gene>
    <name evidence="2" type="ORF">OFUS_LOCUS6113</name>
</gene>
<dbReference type="CDD" id="cd11301">
    <property type="entry name" value="Fut1_Fut2_like"/>
    <property type="match status" value="1"/>
</dbReference>
<dbReference type="GO" id="GO:0008107">
    <property type="term" value="F:galactoside 2-alpha-L-fucosyltransferase activity"/>
    <property type="evidence" value="ECO:0007669"/>
    <property type="project" value="InterPro"/>
</dbReference>
<keyword evidence="1" id="KW-1133">Transmembrane helix</keyword>
<proteinExistence type="inferred from homology"/>
<feature type="transmembrane region" description="Helical" evidence="1">
    <location>
        <begin position="12"/>
        <end position="30"/>
    </location>
</feature>
<dbReference type="OrthoDB" id="3226at2759"/>
<evidence type="ECO:0000256" key="1">
    <source>
        <dbReference type="RuleBase" id="RU363129"/>
    </source>
</evidence>
<accession>A0A8J1TUD2</accession>
<dbReference type="EMBL" id="CAIIXF020000003">
    <property type="protein sequence ID" value="CAH1779289.1"/>
    <property type="molecule type" value="Genomic_DNA"/>
</dbReference>
<comment type="similarity">
    <text evidence="1">Belongs to the glycosyltransferase 11 family.</text>
</comment>
<keyword evidence="1" id="KW-0808">Transferase</keyword>
<sequence>MTLYVGNSFKLFYILIPFCMLLLISLYTHWNGGVQLLKPGIKQNKPKFYISGEYIGRLGNLMFEHASTLGIARSNNLTVLVSAQNELHKYFNLSAVRTENGIPEKADYIGENGCCRFARNLMNIKPKRNVTVHTFLQSFKYFQMIQEVIRQEFRFHTNISEAADMFITNFTKMEKNVTLVGIHIRRGDILRQNKIDFGYTVPNTLYFINATDYFRNQFSNVKFIVCTDDPTWWEENMNLTNTVISKGKEPVEDLAILSKCDHAIISTGTFGWWAAFLANGITIYYNNWPRPNSPLASQVDHMDYFMPHWIPMGDNGSLPLPKISLSTLVASVSLVISLVQCL</sequence>
<dbReference type="GO" id="GO:0032580">
    <property type="term" value="C:Golgi cisterna membrane"/>
    <property type="evidence" value="ECO:0007669"/>
    <property type="project" value="UniProtKB-SubCell"/>
</dbReference>
<keyword evidence="1" id="KW-0333">Golgi apparatus</keyword>
<evidence type="ECO:0000313" key="2">
    <source>
        <dbReference type="EMBL" id="CAH1779289.1"/>
    </source>
</evidence>
<dbReference type="Gene3D" id="3.40.50.11350">
    <property type="match status" value="1"/>
</dbReference>
<dbReference type="Pfam" id="PF01531">
    <property type="entry name" value="Glyco_transf_11"/>
    <property type="match status" value="1"/>
</dbReference>
<reference evidence="2" key="1">
    <citation type="submission" date="2022-03" db="EMBL/GenBank/DDBJ databases">
        <authorList>
            <person name="Martin C."/>
        </authorList>
    </citation>
    <scope>NUCLEOTIDE SEQUENCE</scope>
</reference>
<keyword evidence="1" id="KW-0735">Signal-anchor</keyword>
<evidence type="ECO:0000313" key="3">
    <source>
        <dbReference type="Proteomes" id="UP000749559"/>
    </source>
</evidence>
<comment type="pathway">
    <text evidence="1">Protein modification; protein glycosylation.</text>
</comment>
<dbReference type="UniPathway" id="UPA00378"/>
<keyword evidence="1" id="KW-0472">Membrane</keyword>
<keyword evidence="1" id="KW-0328">Glycosyltransferase</keyword>
<dbReference type="Proteomes" id="UP000749559">
    <property type="component" value="Unassembled WGS sequence"/>
</dbReference>
<dbReference type="InterPro" id="IPR002516">
    <property type="entry name" value="Glyco_trans_11"/>
</dbReference>
<comment type="caution">
    <text evidence="2">The sequence shown here is derived from an EMBL/GenBank/DDBJ whole genome shotgun (WGS) entry which is preliminary data.</text>
</comment>